<keyword evidence="2" id="KW-1185">Reference proteome</keyword>
<dbReference type="STRING" id="324925.Ppha_2058"/>
<name>B4SCR0_PELPB</name>
<proteinExistence type="predicted"/>
<sequence length="68" mass="8074" precursor="true">MPLNESMQETKNHHCLFHSIFITFNHEMAGTVLFYTLQLQFTRVFSFFFLSRTHTTTHKHTQPNGENT</sequence>
<protein>
    <submittedName>
        <fullName evidence="1">Uncharacterized protein</fullName>
    </submittedName>
</protein>
<dbReference type="KEGG" id="pph:Ppha_2058"/>
<gene>
    <name evidence="1" type="ordered locus">Ppha_2058</name>
</gene>
<accession>B4SCR0</accession>
<evidence type="ECO:0000313" key="2">
    <source>
        <dbReference type="Proteomes" id="UP000002724"/>
    </source>
</evidence>
<dbReference type="HOGENOM" id="CLU_2790269_0_0_10"/>
<evidence type="ECO:0000313" key="1">
    <source>
        <dbReference type="EMBL" id="ACF44265.1"/>
    </source>
</evidence>
<reference evidence="1 2" key="1">
    <citation type="submission" date="2008-06" db="EMBL/GenBank/DDBJ databases">
        <title>Complete sequence of Pelodictyon phaeoclathratiforme BU-1.</title>
        <authorList>
            <consortium name="US DOE Joint Genome Institute"/>
            <person name="Lucas S."/>
            <person name="Copeland A."/>
            <person name="Lapidus A."/>
            <person name="Glavina del Rio T."/>
            <person name="Dalin E."/>
            <person name="Tice H."/>
            <person name="Bruce D."/>
            <person name="Goodwin L."/>
            <person name="Pitluck S."/>
            <person name="Schmutz J."/>
            <person name="Larimer F."/>
            <person name="Land M."/>
            <person name="Hauser L."/>
            <person name="Kyrpides N."/>
            <person name="Mikhailova N."/>
            <person name="Liu Z."/>
            <person name="Li T."/>
            <person name="Zhao F."/>
            <person name="Overmann J."/>
            <person name="Bryant D.A."/>
            <person name="Richardson P."/>
        </authorList>
    </citation>
    <scope>NUCLEOTIDE SEQUENCE [LARGE SCALE GENOMIC DNA]</scope>
    <source>
        <strain evidence="2">DSM 5477 / BU-1</strain>
    </source>
</reference>
<dbReference type="EMBL" id="CP001110">
    <property type="protein sequence ID" value="ACF44265.1"/>
    <property type="molecule type" value="Genomic_DNA"/>
</dbReference>
<dbReference type="AlphaFoldDB" id="B4SCR0"/>
<dbReference type="Proteomes" id="UP000002724">
    <property type="component" value="Chromosome"/>
</dbReference>
<organism evidence="1 2">
    <name type="scientific">Pelodictyon phaeoclathratiforme (strain DSM 5477 / BU-1)</name>
    <dbReference type="NCBI Taxonomy" id="324925"/>
    <lineage>
        <taxon>Bacteria</taxon>
        <taxon>Pseudomonadati</taxon>
        <taxon>Chlorobiota</taxon>
        <taxon>Chlorobiia</taxon>
        <taxon>Chlorobiales</taxon>
        <taxon>Chlorobiaceae</taxon>
        <taxon>Chlorobium/Pelodictyon group</taxon>
        <taxon>Pelodictyon</taxon>
    </lineage>
</organism>